<feature type="compositionally biased region" description="Polar residues" evidence="5">
    <location>
        <begin position="260"/>
        <end position="298"/>
    </location>
</feature>
<sequence>MSEYKIRVTTVDQKVGIFQVARNKTVLDLKNIIAPTFETSVDRLKLIYAGRVLRNETILSDILNDVTDLVTFHLVISILNNTPLSSSAPVGRTFSQLAPVPRPLNASPSSSALPPRTITSLNPDELSQRERAQHLVSNYQRLGRTAGIHGIFPNMIQRIESSGLTASGSPITQSQDSNPNYEPSSNDSSRNPFMQPPGSQQQTPTPNPTTTTTTSVTSVPNGNVTMVVSSSVQGRTQPPHIPHLNSISNPIPNVLPSPPFHQNNGVSVPQASGSHAIPSSQENFRQPTSINNFLQSNPLHGPPFVRDFSSPSVSNSNIPQRQPNENPRLPSMVSGSHMGSPNFSFMNDNSLPAGGSAADAPQLLSTYYQPVLYNGSFYLQQLPFTSSFPPLPYQPLGLGAPPVLSPYGIIQNQQTGECAYLLSPTSDHSSLQAQPMALQSLRRFQRFTSSVLSPFTHTYENIRRHFRLFIRLALFCAWATYNDSLPQTMLLTSIMAFVFLLQTGALNPVFNENQTFQAVLEYIRNVQNEYRQRRSRSNPEIVEVPNAAPSENQEDVASEAQRRRTDTETTRAQRFFRSARDSIIAFASSFVPRS</sequence>
<dbReference type="HOGENOM" id="CLU_452809_0_0_1"/>
<dbReference type="eggNOG" id="KOG0010">
    <property type="taxonomic scope" value="Eukaryota"/>
</dbReference>
<dbReference type="Proteomes" id="UP000015464">
    <property type="component" value="Unassembled WGS sequence"/>
</dbReference>
<dbReference type="InterPro" id="IPR039751">
    <property type="entry name" value="HERPUD1/2"/>
</dbReference>
<evidence type="ECO:0000313" key="7">
    <source>
        <dbReference type="EMBL" id="EPY54112.1"/>
    </source>
</evidence>
<dbReference type="RefSeq" id="XP_013021722.1">
    <property type="nucleotide sequence ID" value="XM_013166268.1"/>
</dbReference>
<dbReference type="OMA" id="QTGECAY"/>
<dbReference type="AlphaFoldDB" id="S9XAC5"/>
<protein>
    <recommendedName>
        <fullName evidence="6">Ubiquitin-like domain-containing protein</fullName>
    </recommendedName>
</protein>
<accession>S9XAC5</accession>
<keyword evidence="8" id="KW-1185">Reference proteome</keyword>
<keyword evidence="3" id="KW-1133">Transmembrane helix</keyword>
<keyword evidence="4" id="KW-0472">Membrane</keyword>
<feature type="compositionally biased region" description="Low complexity" evidence="5">
    <location>
        <begin position="196"/>
        <end position="222"/>
    </location>
</feature>
<feature type="region of interest" description="Disordered" evidence="5">
    <location>
        <begin position="165"/>
        <end position="222"/>
    </location>
</feature>
<organism evidence="7 8">
    <name type="scientific">Schizosaccharomyces cryophilus (strain OY26 / ATCC MYA-4695 / CBS 11777 / NBRC 106824 / NRRL Y48691)</name>
    <name type="common">Fission yeast</name>
    <dbReference type="NCBI Taxonomy" id="653667"/>
    <lineage>
        <taxon>Eukaryota</taxon>
        <taxon>Fungi</taxon>
        <taxon>Dikarya</taxon>
        <taxon>Ascomycota</taxon>
        <taxon>Taphrinomycotina</taxon>
        <taxon>Schizosaccharomycetes</taxon>
        <taxon>Schizosaccharomycetales</taxon>
        <taxon>Schizosaccharomycetaceae</taxon>
        <taxon>Schizosaccharomyces</taxon>
    </lineage>
</organism>
<reference evidence="7 8" key="1">
    <citation type="journal article" date="2011" name="Science">
        <title>Comparative functional genomics of the fission yeasts.</title>
        <authorList>
            <person name="Rhind N."/>
            <person name="Chen Z."/>
            <person name="Yassour M."/>
            <person name="Thompson D.A."/>
            <person name="Haas B.J."/>
            <person name="Habib N."/>
            <person name="Wapinski I."/>
            <person name="Roy S."/>
            <person name="Lin M.F."/>
            <person name="Heiman D.I."/>
            <person name="Young S.K."/>
            <person name="Furuya K."/>
            <person name="Guo Y."/>
            <person name="Pidoux A."/>
            <person name="Chen H.M."/>
            <person name="Robbertse B."/>
            <person name="Goldberg J.M."/>
            <person name="Aoki K."/>
            <person name="Bayne E.H."/>
            <person name="Berlin A.M."/>
            <person name="Desjardins C.A."/>
            <person name="Dobbs E."/>
            <person name="Dukaj L."/>
            <person name="Fan L."/>
            <person name="FitzGerald M.G."/>
            <person name="French C."/>
            <person name="Gujja S."/>
            <person name="Hansen K."/>
            <person name="Keifenheim D."/>
            <person name="Levin J.Z."/>
            <person name="Mosher R.A."/>
            <person name="Mueller C.A."/>
            <person name="Pfiffner J."/>
            <person name="Priest M."/>
            <person name="Russ C."/>
            <person name="Smialowska A."/>
            <person name="Swoboda P."/>
            <person name="Sykes S.M."/>
            <person name="Vaughn M."/>
            <person name="Vengrova S."/>
            <person name="Yoder R."/>
            <person name="Zeng Q."/>
            <person name="Allshire R."/>
            <person name="Baulcombe D."/>
            <person name="Birren B.W."/>
            <person name="Brown W."/>
            <person name="Ekwall K."/>
            <person name="Kellis M."/>
            <person name="Leatherwood J."/>
            <person name="Levin H."/>
            <person name="Margalit H."/>
            <person name="Martienssen R."/>
            <person name="Nieduszynski C.A."/>
            <person name="Spatafora J.W."/>
            <person name="Friedman N."/>
            <person name="Dalgaard J.Z."/>
            <person name="Baumann P."/>
            <person name="Niki H."/>
            <person name="Regev A."/>
            <person name="Nusbaum C."/>
        </authorList>
    </citation>
    <scope>NUCLEOTIDE SEQUENCE [LARGE SCALE GENOMIC DNA]</scope>
    <source>
        <strain evidence="8">OY26 / ATCC MYA-4695 / CBS 11777 / NBRC 106824 / NRRL Y48691</strain>
    </source>
</reference>
<dbReference type="PANTHER" id="PTHR12943">
    <property type="entry name" value="HOMOCYSTEINE-RESPONSIVE ENDOPLASMIC RETICULUM-RESIDENT UNIQUITIN-LIKE DOMAIN HERPUD PROTEIN FAMILY MEMBER"/>
    <property type="match status" value="1"/>
</dbReference>
<feature type="region of interest" description="Disordered" evidence="5">
    <location>
        <begin position="546"/>
        <end position="572"/>
    </location>
</feature>
<evidence type="ECO:0000313" key="8">
    <source>
        <dbReference type="Proteomes" id="UP000015464"/>
    </source>
</evidence>
<evidence type="ECO:0000256" key="3">
    <source>
        <dbReference type="ARBA" id="ARBA00022989"/>
    </source>
</evidence>
<dbReference type="PANTHER" id="PTHR12943:SF27">
    <property type="entry name" value="HOMOCYSTEINE-INDUCED ENDOPLASMIC RETICULUM PROTEIN, ISOFORM A"/>
    <property type="match status" value="1"/>
</dbReference>
<dbReference type="GO" id="GO:0016020">
    <property type="term" value="C:membrane"/>
    <property type="evidence" value="ECO:0007669"/>
    <property type="project" value="UniProtKB-SubCell"/>
</dbReference>
<dbReference type="OrthoDB" id="9450922at2759"/>
<dbReference type="SMART" id="SM00213">
    <property type="entry name" value="UBQ"/>
    <property type="match status" value="1"/>
</dbReference>
<feature type="region of interest" description="Disordered" evidence="5">
    <location>
        <begin position="256"/>
        <end position="334"/>
    </location>
</feature>
<feature type="compositionally biased region" description="Polar residues" evidence="5">
    <location>
        <begin position="165"/>
        <end position="192"/>
    </location>
</feature>
<comment type="subcellular location">
    <subcellularLocation>
        <location evidence="1">Membrane</location>
    </subcellularLocation>
</comment>
<keyword evidence="2" id="KW-0812">Transmembrane</keyword>
<evidence type="ECO:0000256" key="4">
    <source>
        <dbReference type="ARBA" id="ARBA00023136"/>
    </source>
</evidence>
<dbReference type="PROSITE" id="PS50053">
    <property type="entry name" value="UBIQUITIN_2"/>
    <property type="match status" value="1"/>
</dbReference>
<dbReference type="CDD" id="cd17039">
    <property type="entry name" value="Ubl_ubiquitin_like"/>
    <property type="match status" value="1"/>
</dbReference>
<evidence type="ECO:0000256" key="2">
    <source>
        <dbReference type="ARBA" id="ARBA00022692"/>
    </source>
</evidence>
<feature type="region of interest" description="Disordered" evidence="5">
    <location>
        <begin position="101"/>
        <end position="124"/>
    </location>
</feature>
<dbReference type="Pfam" id="PF00240">
    <property type="entry name" value="ubiquitin"/>
    <property type="match status" value="1"/>
</dbReference>
<dbReference type="SUPFAM" id="SSF54236">
    <property type="entry name" value="Ubiquitin-like"/>
    <property type="match status" value="1"/>
</dbReference>
<gene>
    <name evidence="7" type="ORF">SPOG_04005</name>
</gene>
<dbReference type="InterPro" id="IPR000626">
    <property type="entry name" value="Ubiquitin-like_dom"/>
</dbReference>
<dbReference type="EMBL" id="KE546988">
    <property type="protein sequence ID" value="EPY54112.1"/>
    <property type="molecule type" value="Genomic_DNA"/>
</dbReference>
<evidence type="ECO:0000256" key="5">
    <source>
        <dbReference type="SAM" id="MobiDB-lite"/>
    </source>
</evidence>
<feature type="compositionally biased region" description="Polar residues" evidence="5">
    <location>
        <begin position="309"/>
        <end position="325"/>
    </location>
</feature>
<evidence type="ECO:0000259" key="6">
    <source>
        <dbReference type="PROSITE" id="PS50053"/>
    </source>
</evidence>
<dbReference type="Gene3D" id="3.10.20.90">
    <property type="entry name" value="Phosphatidylinositol 3-kinase Catalytic Subunit, Chain A, domain 1"/>
    <property type="match status" value="1"/>
</dbReference>
<dbReference type="GeneID" id="25038320"/>
<feature type="compositionally biased region" description="Low complexity" evidence="5">
    <location>
        <begin position="103"/>
        <end position="116"/>
    </location>
</feature>
<dbReference type="GO" id="GO:0030968">
    <property type="term" value="P:endoplasmic reticulum unfolded protein response"/>
    <property type="evidence" value="ECO:0007669"/>
    <property type="project" value="TreeGrafter"/>
</dbReference>
<proteinExistence type="predicted"/>
<dbReference type="InterPro" id="IPR029071">
    <property type="entry name" value="Ubiquitin-like_domsf"/>
</dbReference>
<feature type="domain" description="Ubiquitin-like" evidence="6">
    <location>
        <begin position="4"/>
        <end position="61"/>
    </location>
</feature>
<evidence type="ECO:0000256" key="1">
    <source>
        <dbReference type="ARBA" id="ARBA00004370"/>
    </source>
</evidence>
<dbReference type="STRING" id="653667.S9XAC5"/>
<name>S9XAC5_SCHCR</name>
<feature type="compositionally biased region" description="Basic and acidic residues" evidence="5">
    <location>
        <begin position="560"/>
        <end position="571"/>
    </location>
</feature>